<dbReference type="PRINTS" id="PR00480">
    <property type="entry name" value="ASTACIN"/>
</dbReference>
<evidence type="ECO:0000256" key="5">
    <source>
        <dbReference type="ARBA" id="ARBA00022833"/>
    </source>
</evidence>
<dbReference type="Pfam" id="PF01400">
    <property type="entry name" value="Astacin"/>
    <property type="match status" value="1"/>
</dbReference>
<dbReference type="CDD" id="cd04280">
    <property type="entry name" value="ZnMc_astacin_like"/>
    <property type="match status" value="1"/>
</dbReference>
<dbReference type="AlphaFoldDB" id="A0A016TTS0"/>
<feature type="active site" evidence="10">
    <location>
        <position position="223"/>
    </location>
</feature>
<accession>A0A016TTS0</accession>
<reference evidence="14" key="1">
    <citation type="journal article" date="2015" name="Nat. Genet.">
        <title>The genome and transcriptome of the zoonotic hookworm Ancylostoma ceylanicum identify infection-specific gene families.</title>
        <authorList>
            <person name="Schwarz E.M."/>
            <person name="Hu Y."/>
            <person name="Antoshechkin I."/>
            <person name="Miller M.M."/>
            <person name="Sternberg P.W."/>
            <person name="Aroian R.V."/>
        </authorList>
    </citation>
    <scope>NUCLEOTIDE SEQUENCE</scope>
    <source>
        <strain evidence="14">HY135</strain>
    </source>
</reference>
<dbReference type="PIRSF" id="PIRSF036365">
    <property type="entry name" value="Astacin_nematoda"/>
    <property type="match status" value="1"/>
</dbReference>
<gene>
    <name evidence="13" type="primary">Acey_s0078.g1210</name>
    <name evidence="13" type="ORF">Y032_0078g1210</name>
</gene>
<keyword evidence="6 10" id="KW-0482">Metalloprotease</keyword>
<feature type="domain" description="Peptidase M12A" evidence="12">
    <location>
        <begin position="133"/>
        <end position="323"/>
    </location>
</feature>
<dbReference type="PANTHER" id="PTHR10127:SF833">
    <property type="entry name" value="ZINC METALLOPROTEINASE NAS-32"/>
    <property type="match status" value="1"/>
</dbReference>
<evidence type="ECO:0000256" key="9">
    <source>
        <dbReference type="PIRNR" id="PIRNR036365"/>
    </source>
</evidence>
<evidence type="ECO:0000256" key="2">
    <source>
        <dbReference type="ARBA" id="ARBA00022525"/>
    </source>
</evidence>
<dbReference type="InterPro" id="IPR006026">
    <property type="entry name" value="Peptidase_Metallo"/>
</dbReference>
<name>A0A016TTS0_9BILA</name>
<organism evidence="13 14">
    <name type="scientific">Ancylostoma ceylanicum</name>
    <dbReference type="NCBI Taxonomy" id="53326"/>
    <lineage>
        <taxon>Eukaryota</taxon>
        <taxon>Metazoa</taxon>
        <taxon>Ecdysozoa</taxon>
        <taxon>Nematoda</taxon>
        <taxon>Chromadorea</taxon>
        <taxon>Rhabditida</taxon>
        <taxon>Rhabditina</taxon>
        <taxon>Rhabditomorpha</taxon>
        <taxon>Strongyloidea</taxon>
        <taxon>Ancylostomatidae</taxon>
        <taxon>Ancylostomatinae</taxon>
        <taxon>Ancylostoma</taxon>
    </lineage>
</organism>
<evidence type="ECO:0000313" key="13">
    <source>
        <dbReference type="EMBL" id="EYC06136.1"/>
    </source>
</evidence>
<comment type="caution">
    <text evidence="13">The sequence shown here is derived from an EMBL/GenBank/DDBJ whole genome shotgun (WGS) entry which is preliminary data.</text>
</comment>
<sequence>MMYLIHYIGCFLVLTLVHDVMGLSTRARNSLLQTLRGGNLEERQARLQNLAAIYFGNRTSVDRRDNNVASSIREVIPQAPDSNSIDDPSIEEINQREGVAEYLFQGDINLTEEQLEWMERNIAARKTSRPKRQVDRGARLWTNNRVFYFFDISVDSRKRSVVKEALNFIRDRTCLEFTESTTATNRIRVFSGAGCYATIGMAGGVQELSLGSGCEAVGIAAHEFAHALGIWHMQMRDDRDDYVQVDLSAVPMTMLHNYIKLPSFRIINYTPYEYGSYMHYDARSFATRGNSLIPRDSSYLRTMGSRVISFYDIKTINDHYKCRARCGSASAICFNGGEPNPRNCAVCNCPAGYGGALCNQRPPGCGETLKATDRWQMKQFTFGDSTSRSVRDTFTECNHWIEAPAGRRIQLRVTSLQNSQCHNGCTLNAIEPKTRADMTVTNPRICCTESLNQILTSNLNPTPIISYNRFLTSTFTFQYRTRFILGLTFRLNVVFRGLEVVQVRLSVIYTTKHFLTPVHSTHPSKTTPSLQSTDELTTCPTNIAEQNATAAIADRRWMTNGYCMVQPWSYKACASIGTISQLT</sequence>
<evidence type="ECO:0000256" key="8">
    <source>
        <dbReference type="ARBA" id="ARBA00023180"/>
    </source>
</evidence>
<comment type="cofactor">
    <cofactor evidence="10 11">
        <name>Zn(2+)</name>
        <dbReference type="ChEBI" id="CHEBI:29105"/>
    </cofactor>
    <text evidence="10 11">Binds 1 zinc ion per subunit.</text>
</comment>
<keyword evidence="14" id="KW-1185">Reference proteome</keyword>
<keyword evidence="7" id="KW-1015">Disulfide bond</keyword>
<evidence type="ECO:0000256" key="11">
    <source>
        <dbReference type="RuleBase" id="RU361183"/>
    </source>
</evidence>
<dbReference type="EMBL" id="JARK01001414">
    <property type="protein sequence ID" value="EYC06136.1"/>
    <property type="molecule type" value="Genomic_DNA"/>
</dbReference>
<dbReference type="MEROPS" id="M12.A40"/>
<keyword evidence="2 9" id="KW-0964">Secreted</keyword>
<evidence type="ECO:0000256" key="1">
    <source>
        <dbReference type="ARBA" id="ARBA00004613"/>
    </source>
</evidence>
<dbReference type="STRING" id="53326.A0A016TTS0"/>
<proteinExistence type="predicted"/>
<evidence type="ECO:0000256" key="3">
    <source>
        <dbReference type="ARBA" id="ARBA00022723"/>
    </source>
</evidence>
<evidence type="ECO:0000256" key="10">
    <source>
        <dbReference type="PROSITE-ProRule" id="PRU01211"/>
    </source>
</evidence>
<dbReference type="SUPFAM" id="SSF55486">
    <property type="entry name" value="Metalloproteases ('zincins'), catalytic domain"/>
    <property type="match status" value="1"/>
</dbReference>
<keyword evidence="10 11" id="KW-0645">Protease</keyword>
<comment type="caution">
    <text evidence="10">Lacks conserved residue(s) required for the propagation of feature annotation.</text>
</comment>
<dbReference type="GO" id="GO:0008270">
    <property type="term" value="F:zinc ion binding"/>
    <property type="evidence" value="ECO:0007669"/>
    <property type="project" value="UniProtKB-UniRule"/>
</dbReference>
<dbReference type="PROSITE" id="PS51864">
    <property type="entry name" value="ASTACIN"/>
    <property type="match status" value="1"/>
</dbReference>
<dbReference type="GO" id="GO:0018996">
    <property type="term" value="P:molting cycle, collagen and cuticulin-based cuticle"/>
    <property type="evidence" value="ECO:0007669"/>
    <property type="project" value="InterPro"/>
</dbReference>
<dbReference type="PROSITE" id="PS01186">
    <property type="entry name" value="EGF_2"/>
    <property type="match status" value="1"/>
</dbReference>
<dbReference type="PROSITE" id="PS00022">
    <property type="entry name" value="EGF_1"/>
    <property type="match status" value="1"/>
</dbReference>
<dbReference type="InterPro" id="IPR001506">
    <property type="entry name" value="Peptidase_M12A"/>
</dbReference>
<evidence type="ECO:0000256" key="7">
    <source>
        <dbReference type="ARBA" id="ARBA00023157"/>
    </source>
</evidence>
<dbReference type="InterPro" id="IPR000742">
    <property type="entry name" value="EGF"/>
</dbReference>
<keyword evidence="10 11" id="KW-0378">Hydrolase</keyword>
<dbReference type="InterPro" id="IPR017050">
    <property type="entry name" value="Metallopeptidase_nem"/>
</dbReference>
<feature type="binding site" evidence="10">
    <location>
        <position position="222"/>
    </location>
    <ligand>
        <name>Zn(2+)</name>
        <dbReference type="ChEBI" id="CHEBI:29105"/>
        <note>catalytic</note>
    </ligand>
</feature>
<dbReference type="PANTHER" id="PTHR10127">
    <property type="entry name" value="DISCOIDIN, CUB, EGF, LAMININ , AND ZINC METALLOPROTEASE DOMAIN CONTAINING"/>
    <property type="match status" value="1"/>
</dbReference>
<keyword evidence="4 9" id="KW-0732">Signal</keyword>
<protein>
    <recommendedName>
        <fullName evidence="9">Zinc metalloproteinase</fullName>
    </recommendedName>
</protein>
<dbReference type="SMART" id="SM00235">
    <property type="entry name" value="ZnMc"/>
    <property type="match status" value="1"/>
</dbReference>
<dbReference type="GO" id="GO:0006508">
    <property type="term" value="P:proteolysis"/>
    <property type="evidence" value="ECO:0007669"/>
    <property type="project" value="UniProtKB-KW"/>
</dbReference>
<keyword evidence="8" id="KW-0325">Glycoprotein</keyword>
<feature type="chain" id="PRO_5005100966" description="Zinc metalloproteinase" evidence="9 11">
    <location>
        <begin position="23"/>
        <end position="583"/>
    </location>
</feature>
<evidence type="ECO:0000313" key="14">
    <source>
        <dbReference type="Proteomes" id="UP000024635"/>
    </source>
</evidence>
<dbReference type="Gene3D" id="3.40.390.10">
    <property type="entry name" value="Collagenase (Catalytic Domain)"/>
    <property type="match status" value="1"/>
</dbReference>
<keyword evidence="5 10" id="KW-0862">Zinc</keyword>
<evidence type="ECO:0000256" key="6">
    <source>
        <dbReference type="ARBA" id="ARBA00023049"/>
    </source>
</evidence>
<evidence type="ECO:0000256" key="4">
    <source>
        <dbReference type="ARBA" id="ARBA00022729"/>
    </source>
</evidence>
<comment type="subcellular location">
    <subcellularLocation>
        <location evidence="1 9">Secreted</location>
    </subcellularLocation>
</comment>
<dbReference type="Proteomes" id="UP000024635">
    <property type="component" value="Unassembled WGS sequence"/>
</dbReference>
<dbReference type="InterPro" id="IPR024079">
    <property type="entry name" value="MetalloPept_cat_dom_sf"/>
</dbReference>
<keyword evidence="3 10" id="KW-0479">Metal-binding</keyword>
<dbReference type="GO" id="GO:0005576">
    <property type="term" value="C:extracellular region"/>
    <property type="evidence" value="ECO:0007669"/>
    <property type="project" value="UniProtKB-SubCell"/>
</dbReference>
<dbReference type="InterPro" id="IPR034035">
    <property type="entry name" value="Astacin-like_dom"/>
</dbReference>
<dbReference type="OrthoDB" id="5808529at2759"/>
<feature type="binding site" evidence="10">
    <location>
        <position position="226"/>
    </location>
    <ligand>
        <name>Zn(2+)</name>
        <dbReference type="ChEBI" id="CHEBI:29105"/>
        <note>catalytic</note>
    </ligand>
</feature>
<feature type="signal peptide" evidence="9 11">
    <location>
        <begin position="1"/>
        <end position="22"/>
    </location>
</feature>
<evidence type="ECO:0000259" key="12">
    <source>
        <dbReference type="PROSITE" id="PS51864"/>
    </source>
</evidence>
<dbReference type="GO" id="GO:0004222">
    <property type="term" value="F:metalloendopeptidase activity"/>
    <property type="evidence" value="ECO:0007669"/>
    <property type="project" value="UniProtKB-UniRule"/>
</dbReference>
<feature type="binding site" evidence="10">
    <location>
        <position position="232"/>
    </location>
    <ligand>
        <name>Zn(2+)</name>
        <dbReference type="ChEBI" id="CHEBI:29105"/>
        <note>catalytic</note>
    </ligand>
</feature>